<dbReference type="AlphaFoldDB" id="A0A6H1ZZ65"/>
<organism evidence="1">
    <name type="scientific">viral metagenome</name>
    <dbReference type="NCBI Taxonomy" id="1070528"/>
    <lineage>
        <taxon>unclassified sequences</taxon>
        <taxon>metagenomes</taxon>
        <taxon>organismal metagenomes</taxon>
    </lineage>
</organism>
<name>A0A6H1ZZ65_9ZZZZ</name>
<gene>
    <name evidence="1" type="ORF">TM448A03054_0009</name>
</gene>
<accession>A0A6H1ZZ65</accession>
<reference evidence="1" key="1">
    <citation type="submission" date="2020-03" db="EMBL/GenBank/DDBJ databases">
        <title>The deep terrestrial virosphere.</title>
        <authorList>
            <person name="Holmfeldt K."/>
            <person name="Nilsson E."/>
            <person name="Simone D."/>
            <person name="Lopez-Fernandez M."/>
            <person name="Wu X."/>
            <person name="de Brujin I."/>
            <person name="Lundin D."/>
            <person name="Andersson A."/>
            <person name="Bertilsson S."/>
            <person name="Dopson M."/>
        </authorList>
    </citation>
    <scope>NUCLEOTIDE SEQUENCE</scope>
    <source>
        <strain evidence="1">TM448A03054</strain>
    </source>
</reference>
<proteinExistence type="predicted"/>
<evidence type="ECO:0000313" key="1">
    <source>
        <dbReference type="EMBL" id="QJA52864.1"/>
    </source>
</evidence>
<protein>
    <submittedName>
        <fullName evidence="1">Uncharacterized protein</fullName>
    </submittedName>
</protein>
<dbReference type="EMBL" id="MT144374">
    <property type="protein sequence ID" value="QJA52864.1"/>
    <property type="molecule type" value="Genomic_DNA"/>
</dbReference>
<sequence>MTKELERAAEEASAELHMGVELSDVMYSTGLWRSFEITPPLDNADPQPIYSPSFKTDAAALAYLEGLAQGAQIQRVRHAPLVELVAALGRTVAAGNGDEVVPVEIGLRIIALRNALAELEV</sequence>